<accession>A0A9D3NRX2</accession>
<dbReference type="GO" id="GO:0051216">
    <property type="term" value="P:cartilage development"/>
    <property type="evidence" value="ECO:0007669"/>
    <property type="project" value="UniProtKB-KW"/>
</dbReference>
<evidence type="ECO:0000256" key="3">
    <source>
        <dbReference type="ARBA" id="ARBA00022473"/>
    </source>
</evidence>
<evidence type="ECO:0000256" key="4">
    <source>
        <dbReference type="ARBA" id="ARBA00022525"/>
    </source>
</evidence>
<dbReference type="AlphaFoldDB" id="A0A9D3NRX2"/>
<evidence type="ECO:0008006" key="12">
    <source>
        <dbReference type="Google" id="ProtNLM"/>
    </source>
</evidence>
<reference evidence="10 11" key="1">
    <citation type="submission" date="2021-06" db="EMBL/GenBank/DDBJ databases">
        <title>Chromosome-level genome assembly of the red-tail catfish (Hemibagrus wyckioides).</title>
        <authorList>
            <person name="Shao F."/>
        </authorList>
    </citation>
    <scope>NUCLEOTIDE SEQUENCE [LARGE SCALE GENOMIC DNA]</scope>
    <source>
        <strain evidence="10">EC202008001</strain>
        <tissue evidence="10">Blood</tissue>
    </source>
</reference>
<proteinExistence type="inferred from homology"/>
<feature type="region of interest" description="Disordered" evidence="9">
    <location>
        <begin position="127"/>
        <end position="153"/>
    </location>
</feature>
<dbReference type="GO" id="GO:0030514">
    <property type="term" value="P:negative regulation of BMP signaling pathway"/>
    <property type="evidence" value="ECO:0007669"/>
    <property type="project" value="InterPro"/>
</dbReference>
<evidence type="ECO:0000256" key="6">
    <source>
        <dbReference type="ARBA" id="ARBA00022782"/>
    </source>
</evidence>
<keyword evidence="4" id="KW-0964">Secreted</keyword>
<dbReference type="SUPFAM" id="SSF57501">
    <property type="entry name" value="Cystine-knot cytokines"/>
    <property type="match status" value="1"/>
</dbReference>
<comment type="similarity">
    <text evidence="2">Belongs to the noggin family.</text>
</comment>
<comment type="caution">
    <text evidence="10">The sequence shown here is derived from an EMBL/GenBank/DDBJ whole genome shotgun (WGS) entry which is preliminary data.</text>
</comment>
<evidence type="ECO:0000313" key="11">
    <source>
        <dbReference type="Proteomes" id="UP000824219"/>
    </source>
</evidence>
<dbReference type="Gene3D" id="2.10.90.10">
    <property type="entry name" value="Cystine-knot cytokines"/>
    <property type="match status" value="1"/>
</dbReference>
<dbReference type="Pfam" id="PF05806">
    <property type="entry name" value="Noggin"/>
    <property type="match status" value="1"/>
</dbReference>
<evidence type="ECO:0000256" key="1">
    <source>
        <dbReference type="ARBA" id="ARBA00004613"/>
    </source>
</evidence>
<keyword evidence="3" id="KW-0217">Developmental protein</keyword>
<evidence type="ECO:0000256" key="5">
    <source>
        <dbReference type="ARBA" id="ARBA00022729"/>
    </source>
</evidence>
<comment type="subcellular location">
    <subcellularLocation>
        <location evidence="1">Secreted</location>
    </subcellularLocation>
</comment>
<evidence type="ECO:0000313" key="10">
    <source>
        <dbReference type="EMBL" id="KAG7325980.1"/>
    </source>
</evidence>
<evidence type="ECO:0000256" key="8">
    <source>
        <dbReference type="ARBA" id="ARBA00023188"/>
    </source>
</evidence>
<evidence type="ECO:0000256" key="2">
    <source>
        <dbReference type="ARBA" id="ARBA00007480"/>
    </source>
</evidence>
<dbReference type="GO" id="GO:0045596">
    <property type="term" value="P:negative regulation of cell differentiation"/>
    <property type="evidence" value="ECO:0007669"/>
    <property type="project" value="InterPro"/>
</dbReference>
<sequence>MLKYKIFGGSAVRALSSETLPLLGPQARPKTPISSAQLYLTLDKVTEDIMMVAVIERRFVAAMYVLFVSLVLHTEEGTCQHFYLLRPVPSDSLPLVELKEDPDPALDPRERDLNETELRSVLGGDLDSRFLSVTPPPKEREEDEHTDSSFPDGPMPAHIRALDLDTPPFVVAGARRRKAGRKLKRRLQMWLWARSACPVSYTWTDLGSRFWPRYARVGSCRNERSCSVPEGMMCTPAGSSRVTLLRWRCARRRGNLKCAWIPVQYPIITQCKCACSN</sequence>
<dbReference type="GO" id="GO:0009953">
    <property type="term" value="P:dorsal/ventral pattern formation"/>
    <property type="evidence" value="ECO:0007669"/>
    <property type="project" value="TreeGrafter"/>
</dbReference>
<dbReference type="Gene3D" id="1.10.287.520">
    <property type="entry name" value="Helix hairpin bin"/>
    <property type="match status" value="1"/>
</dbReference>
<dbReference type="GO" id="GO:0001649">
    <property type="term" value="P:osteoblast differentiation"/>
    <property type="evidence" value="ECO:0007669"/>
    <property type="project" value="TreeGrafter"/>
</dbReference>
<dbReference type="EMBL" id="JAHKSW010000012">
    <property type="protein sequence ID" value="KAG7325980.1"/>
    <property type="molecule type" value="Genomic_DNA"/>
</dbReference>
<keyword evidence="11" id="KW-1185">Reference proteome</keyword>
<keyword evidence="8" id="KW-0891">Chondrogenesis</keyword>
<organism evidence="10 11">
    <name type="scientific">Hemibagrus wyckioides</name>
    <dbReference type="NCBI Taxonomy" id="337641"/>
    <lineage>
        <taxon>Eukaryota</taxon>
        <taxon>Metazoa</taxon>
        <taxon>Chordata</taxon>
        <taxon>Craniata</taxon>
        <taxon>Vertebrata</taxon>
        <taxon>Euteleostomi</taxon>
        <taxon>Actinopterygii</taxon>
        <taxon>Neopterygii</taxon>
        <taxon>Teleostei</taxon>
        <taxon>Ostariophysi</taxon>
        <taxon>Siluriformes</taxon>
        <taxon>Bagridae</taxon>
        <taxon>Hemibagrus</taxon>
    </lineage>
</organism>
<dbReference type="Proteomes" id="UP000824219">
    <property type="component" value="Linkage Group LG12"/>
</dbReference>
<keyword evidence="6" id="KW-0221">Differentiation</keyword>
<dbReference type="InterPro" id="IPR008717">
    <property type="entry name" value="Noggin"/>
</dbReference>
<dbReference type="InterPro" id="IPR029034">
    <property type="entry name" value="Cystine-knot_cytokine"/>
</dbReference>
<keyword evidence="5" id="KW-0732">Signal</keyword>
<name>A0A9D3NRX2_9TELE</name>
<dbReference type="OrthoDB" id="5950649at2759"/>
<dbReference type="GO" id="GO:0005615">
    <property type="term" value="C:extracellular space"/>
    <property type="evidence" value="ECO:0007669"/>
    <property type="project" value="TreeGrafter"/>
</dbReference>
<evidence type="ECO:0000256" key="9">
    <source>
        <dbReference type="SAM" id="MobiDB-lite"/>
    </source>
</evidence>
<gene>
    <name evidence="10" type="ORF">KOW79_010905</name>
</gene>
<dbReference type="PANTHER" id="PTHR10494">
    <property type="entry name" value="BONE MORPHOGENETIC PROTEIN INHIBITOR, NOGGIN"/>
    <property type="match status" value="1"/>
</dbReference>
<keyword evidence="7" id="KW-1015">Disulfide bond</keyword>
<protein>
    <recommendedName>
        <fullName evidence="12">Noggin</fullName>
    </recommendedName>
</protein>
<dbReference type="PANTHER" id="PTHR10494:SF5">
    <property type="entry name" value="NOGGIN"/>
    <property type="match status" value="1"/>
</dbReference>
<evidence type="ECO:0000256" key="7">
    <source>
        <dbReference type="ARBA" id="ARBA00023157"/>
    </source>
</evidence>